<dbReference type="RefSeq" id="WP_067387547.1">
    <property type="nucleotide sequence ID" value="NZ_BCTA01000013.1"/>
</dbReference>
<organism evidence="2 4">
    <name type="scientific">Mycolicibacterium novocastrense</name>
    <name type="common">Mycobacterium novocastrense</name>
    <dbReference type="NCBI Taxonomy" id="59813"/>
    <lineage>
        <taxon>Bacteria</taxon>
        <taxon>Bacillati</taxon>
        <taxon>Actinomycetota</taxon>
        <taxon>Actinomycetes</taxon>
        <taxon>Mycobacteriales</taxon>
        <taxon>Mycobacteriaceae</taxon>
        <taxon>Mycolicibacterium</taxon>
    </lineage>
</organism>
<reference evidence="1 3" key="1">
    <citation type="journal article" date="2016" name="Genome Announc.">
        <title>Draft Genome Sequences of Five Rapidly Growing Mycobacterium Species, M. thermoresistibile, M. fortuitum subsp. acetamidolyticum, M. canariasense, M. brisbanense, and M. novocastrense.</title>
        <authorList>
            <person name="Katahira K."/>
            <person name="Ogura Y."/>
            <person name="Gotoh Y."/>
            <person name="Hayashi T."/>
        </authorList>
    </citation>
    <scope>NUCLEOTIDE SEQUENCE [LARGE SCALE GENOMIC DNA]</scope>
    <source>
        <strain evidence="1 3">JCM18114</strain>
    </source>
</reference>
<evidence type="ECO:0000313" key="2">
    <source>
        <dbReference type="EMBL" id="MCV7023633.1"/>
    </source>
</evidence>
<reference evidence="2" key="2">
    <citation type="submission" date="2020-07" db="EMBL/GenBank/DDBJ databases">
        <authorList>
            <person name="Pettersson B.M.F."/>
            <person name="Behra P.R.K."/>
            <person name="Ramesh M."/>
            <person name="Das S."/>
            <person name="Dasgupta S."/>
            <person name="Kirsebom L.A."/>
        </authorList>
    </citation>
    <scope>NUCLEOTIDE SEQUENCE</scope>
    <source>
        <strain evidence="2">DSM 44203</strain>
    </source>
</reference>
<evidence type="ECO:0000313" key="3">
    <source>
        <dbReference type="Proteomes" id="UP000069773"/>
    </source>
</evidence>
<reference evidence="2" key="3">
    <citation type="journal article" date="2022" name="BMC Genomics">
        <title>Comparative genome analysis of mycobacteria focusing on tRNA and non-coding RNA.</title>
        <authorList>
            <person name="Behra P.R.K."/>
            <person name="Pettersson B.M.F."/>
            <person name="Ramesh M."/>
            <person name="Das S."/>
            <person name="Dasgupta S."/>
            <person name="Kirsebom L.A."/>
        </authorList>
    </citation>
    <scope>NUCLEOTIDE SEQUENCE</scope>
    <source>
        <strain evidence="2">DSM 44203</strain>
    </source>
</reference>
<accession>A0AAW5SHV5</accession>
<comment type="caution">
    <text evidence="2">The sequence shown here is derived from an EMBL/GenBank/DDBJ whole genome shotgun (WGS) entry which is preliminary data.</text>
</comment>
<dbReference type="EMBL" id="JACKTI010000029">
    <property type="protein sequence ID" value="MCV7023633.1"/>
    <property type="molecule type" value="Genomic_DNA"/>
</dbReference>
<name>A0AAW5SHV5_MYCNV</name>
<keyword evidence="3" id="KW-1185">Reference proteome</keyword>
<dbReference type="Proteomes" id="UP000069773">
    <property type="component" value="Unassembled WGS sequence"/>
</dbReference>
<protein>
    <submittedName>
        <fullName evidence="2">Uncharacterized protein</fullName>
    </submittedName>
</protein>
<dbReference type="EMBL" id="BCTA01000013">
    <property type="protein sequence ID" value="GAT07723.1"/>
    <property type="molecule type" value="Genomic_DNA"/>
</dbReference>
<dbReference type="AlphaFoldDB" id="A0AAW5SHV5"/>
<proteinExistence type="predicted"/>
<evidence type="ECO:0000313" key="1">
    <source>
        <dbReference type="EMBL" id="GAT07723.1"/>
    </source>
</evidence>
<evidence type="ECO:0000313" key="4">
    <source>
        <dbReference type="Proteomes" id="UP001207528"/>
    </source>
</evidence>
<gene>
    <name evidence="2" type="ORF">H7I77_09770</name>
    <name evidence="1" type="ORF">RMCN_0856</name>
</gene>
<sequence length="108" mass="12209">MTENRPYTFQLATFLLDADGNAEHTANVRETAARNGVDLGQLDRAAAFIRHLTADGEDVDEFVRREYLIDACLHGYLPPDASSTDPTLTTWALAQFAEDYYRRAQENR</sequence>
<dbReference type="Proteomes" id="UP001207528">
    <property type="component" value="Unassembled WGS sequence"/>
</dbReference>